<dbReference type="Gene3D" id="3.40.1090.10">
    <property type="entry name" value="Cytosolic phospholipase A2 catalytic domain"/>
    <property type="match status" value="1"/>
</dbReference>
<dbReference type="SUPFAM" id="SSF52151">
    <property type="entry name" value="FabD/lysophospholipase-like"/>
    <property type="match status" value="1"/>
</dbReference>
<evidence type="ECO:0000313" key="2">
    <source>
        <dbReference type="Proteomes" id="UP001501510"/>
    </source>
</evidence>
<evidence type="ECO:0000313" key="1">
    <source>
        <dbReference type="EMBL" id="GAA0738029.1"/>
    </source>
</evidence>
<name>A0ABP3ULP0_9CLOT</name>
<dbReference type="Proteomes" id="UP001501510">
    <property type="component" value="Unassembled WGS sequence"/>
</dbReference>
<organism evidence="1 2">
    <name type="scientific">Clostridium oceanicum</name>
    <dbReference type="NCBI Taxonomy" id="1543"/>
    <lineage>
        <taxon>Bacteria</taxon>
        <taxon>Bacillati</taxon>
        <taxon>Bacillota</taxon>
        <taxon>Clostridia</taxon>
        <taxon>Eubacteriales</taxon>
        <taxon>Clostridiaceae</taxon>
        <taxon>Clostridium</taxon>
    </lineage>
</organism>
<reference evidence="2" key="1">
    <citation type="journal article" date="2019" name="Int. J. Syst. Evol. Microbiol.">
        <title>The Global Catalogue of Microorganisms (GCM) 10K type strain sequencing project: providing services to taxonomists for standard genome sequencing and annotation.</title>
        <authorList>
            <consortium name="The Broad Institute Genomics Platform"/>
            <consortium name="The Broad Institute Genome Sequencing Center for Infectious Disease"/>
            <person name="Wu L."/>
            <person name="Ma J."/>
        </authorList>
    </citation>
    <scope>NUCLEOTIDE SEQUENCE [LARGE SCALE GENOMIC DNA]</scope>
    <source>
        <strain evidence="2">JCM 1407</strain>
    </source>
</reference>
<protein>
    <recommendedName>
        <fullName evidence="3">Patatin-like phospholipase</fullName>
    </recommendedName>
</protein>
<dbReference type="EMBL" id="BAAACG010000008">
    <property type="protein sequence ID" value="GAA0738029.1"/>
    <property type="molecule type" value="Genomic_DNA"/>
</dbReference>
<comment type="caution">
    <text evidence="1">The sequence shown here is derived from an EMBL/GenBank/DDBJ whole genome shotgun (WGS) entry which is preliminary data.</text>
</comment>
<evidence type="ECO:0008006" key="3">
    <source>
        <dbReference type="Google" id="ProtNLM"/>
    </source>
</evidence>
<gene>
    <name evidence="1" type="ORF">GCM10008906_14920</name>
</gene>
<accession>A0ABP3ULP0</accession>
<dbReference type="RefSeq" id="WP_343760421.1">
    <property type="nucleotide sequence ID" value="NZ_BAAACG010000008.1"/>
</dbReference>
<proteinExistence type="predicted"/>
<dbReference type="InterPro" id="IPR016035">
    <property type="entry name" value="Acyl_Trfase/lysoPLipase"/>
</dbReference>
<sequence>MYKDLAVVFLGDNYYYNLGFLKAIKENDLYENFKATTGTSLGALFSILFANSDYNSIEEVCSLLDNINKCKLNKEFIFNKLNMYTINKNFRNKFLKWAEIISNKGIIKRQDLSDIFTSENVNILYENEYHMDCYNICYELPFMGRKVEKVNDNPKNIKDVILNSIASPVVFHKDSVKTRSYITSDVDCKSVIDVLKEEGYKKILVVNSEKDRYSVNFNDNDILEITNTTLESNIKLDEELKSQMIDKGYKDTVNFIKCSFKNIA</sequence>
<keyword evidence="2" id="KW-1185">Reference proteome</keyword>